<dbReference type="GO" id="GO:0005524">
    <property type="term" value="F:ATP binding"/>
    <property type="evidence" value="ECO:0007669"/>
    <property type="project" value="UniProtKB-KW"/>
</dbReference>
<feature type="region of interest" description="Disordered" evidence="4">
    <location>
        <begin position="1"/>
        <end position="25"/>
    </location>
</feature>
<feature type="region of interest" description="Disordered" evidence="4">
    <location>
        <begin position="529"/>
        <end position="676"/>
    </location>
</feature>
<feature type="compositionally biased region" description="Polar residues" evidence="4">
    <location>
        <begin position="924"/>
        <end position="935"/>
    </location>
</feature>
<feature type="compositionally biased region" description="Basic and acidic residues" evidence="4">
    <location>
        <begin position="704"/>
        <end position="713"/>
    </location>
</feature>
<feature type="region of interest" description="Disordered" evidence="4">
    <location>
        <begin position="689"/>
        <end position="835"/>
    </location>
</feature>
<protein>
    <recommendedName>
        <fullName evidence="5">Protein kinase domain-containing protein</fullName>
    </recommendedName>
</protein>
<keyword evidence="1" id="KW-0808">Transferase</keyword>
<accession>A0A0D2PL82</accession>
<dbReference type="SUPFAM" id="SSF56112">
    <property type="entry name" value="Protein kinase-like (PK-like)"/>
    <property type="match status" value="1"/>
</dbReference>
<feature type="compositionally biased region" description="Basic and acidic residues" evidence="4">
    <location>
        <begin position="625"/>
        <end position="676"/>
    </location>
</feature>
<dbReference type="OrthoDB" id="2158884at2759"/>
<feature type="compositionally biased region" description="Basic and acidic residues" evidence="4">
    <location>
        <begin position="754"/>
        <end position="781"/>
    </location>
</feature>
<dbReference type="OMA" id="ISRMTSM"/>
<dbReference type="PROSITE" id="PS00108">
    <property type="entry name" value="PROTEIN_KINASE_ST"/>
    <property type="match status" value="1"/>
</dbReference>
<evidence type="ECO:0000313" key="7">
    <source>
        <dbReference type="Proteomes" id="UP000054270"/>
    </source>
</evidence>
<dbReference type="EMBL" id="KN817519">
    <property type="protein sequence ID" value="KJA29121.1"/>
    <property type="molecule type" value="Genomic_DNA"/>
</dbReference>
<organism evidence="6 7">
    <name type="scientific">Hypholoma sublateritium (strain FD-334 SS-4)</name>
    <dbReference type="NCBI Taxonomy" id="945553"/>
    <lineage>
        <taxon>Eukaryota</taxon>
        <taxon>Fungi</taxon>
        <taxon>Dikarya</taxon>
        <taxon>Basidiomycota</taxon>
        <taxon>Agaricomycotina</taxon>
        <taxon>Agaricomycetes</taxon>
        <taxon>Agaricomycetidae</taxon>
        <taxon>Agaricales</taxon>
        <taxon>Agaricineae</taxon>
        <taxon>Strophariaceae</taxon>
        <taxon>Hypholoma</taxon>
    </lineage>
</organism>
<evidence type="ECO:0000313" key="6">
    <source>
        <dbReference type="EMBL" id="KJA29121.1"/>
    </source>
</evidence>
<feature type="compositionally biased region" description="Low complexity" evidence="4">
    <location>
        <begin position="819"/>
        <end position="830"/>
    </location>
</feature>
<feature type="compositionally biased region" description="Low complexity" evidence="4">
    <location>
        <begin position="437"/>
        <end position="457"/>
    </location>
</feature>
<feature type="compositionally biased region" description="Polar residues" evidence="4">
    <location>
        <begin position="13"/>
        <end position="25"/>
    </location>
</feature>
<keyword evidence="1" id="KW-0418">Kinase</keyword>
<feature type="region of interest" description="Disordered" evidence="4">
    <location>
        <begin position="1006"/>
        <end position="1025"/>
    </location>
</feature>
<feature type="compositionally biased region" description="Pro residues" evidence="4">
    <location>
        <begin position="937"/>
        <end position="946"/>
    </location>
</feature>
<dbReference type="Gene3D" id="1.10.510.10">
    <property type="entry name" value="Transferase(Phosphotransferase) domain 1"/>
    <property type="match status" value="1"/>
</dbReference>
<feature type="compositionally biased region" description="Pro residues" evidence="4">
    <location>
        <begin position="973"/>
        <end position="989"/>
    </location>
</feature>
<feature type="domain" description="Protein kinase" evidence="5">
    <location>
        <begin position="56"/>
        <end position="400"/>
    </location>
</feature>
<name>A0A0D2PL82_HYPSF</name>
<evidence type="ECO:0000256" key="4">
    <source>
        <dbReference type="SAM" id="MobiDB-lite"/>
    </source>
</evidence>
<keyword evidence="1" id="KW-0723">Serine/threonine-protein kinase</keyword>
<feature type="compositionally biased region" description="Pro residues" evidence="4">
    <location>
        <begin position="478"/>
        <end position="493"/>
    </location>
</feature>
<dbReference type="InterPro" id="IPR050117">
    <property type="entry name" value="MAPK"/>
</dbReference>
<dbReference type="STRING" id="945553.A0A0D2PL82"/>
<feature type="compositionally biased region" description="Low complexity" evidence="4">
    <location>
        <begin position="947"/>
        <end position="956"/>
    </location>
</feature>
<dbReference type="InterPro" id="IPR008271">
    <property type="entry name" value="Ser/Thr_kinase_AS"/>
</dbReference>
<keyword evidence="7" id="KW-1185">Reference proteome</keyword>
<evidence type="ECO:0000256" key="2">
    <source>
        <dbReference type="ARBA" id="ARBA00022741"/>
    </source>
</evidence>
<dbReference type="Proteomes" id="UP000054270">
    <property type="component" value="Unassembled WGS sequence"/>
</dbReference>
<dbReference type="SMART" id="SM00220">
    <property type="entry name" value="S_TKc"/>
    <property type="match status" value="1"/>
</dbReference>
<dbReference type="AlphaFoldDB" id="A0A0D2PL82"/>
<feature type="compositionally biased region" description="Low complexity" evidence="4">
    <location>
        <begin position="782"/>
        <end position="797"/>
    </location>
</feature>
<dbReference type="GO" id="GO:0004674">
    <property type="term" value="F:protein serine/threonine kinase activity"/>
    <property type="evidence" value="ECO:0007669"/>
    <property type="project" value="UniProtKB-KW"/>
</dbReference>
<keyword evidence="3" id="KW-0067">ATP-binding</keyword>
<feature type="region of interest" description="Disordered" evidence="4">
    <location>
        <begin position="428"/>
        <end position="513"/>
    </location>
</feature>
<feature type="compositionally biased region" description="Polar residues" evidence="4">
    <location>
        <begin position="529"/>
        <end position="542"/>
    </location>
</feature>
<feature type="compositionally biased region" description="Polar residues" evidence="4">
    <location>
        <begin position="458"/>
        <end position="467"/>
    </location>
</feature>
<gene>
    <name evidence="6" type="ORF">HYPSUDRAFT_32470</name>
</gene>
<evidence type="ECO:0000256" key="3">
    <source>
        <dbReference type="ARBA" id="ARBA00022840"/>
    </source>
</evidence>
<dbReference type="InterPro" id="IPR000719">
    <property type="entry name" value="Prot_kinase_dom"/>
</dbReference>
<evidence type="ECO:0000259" key="5">
    <source>
        <dbReference type="PROSITE" id="PS50011"/>
    </source>
</evidence>
<keyword evidence="2" id="KW-0547">Nucleotide-binding</keyword>
<dbReference type="CDD" id="cd07830">
    <property type="entry name" value="STKc_MAK_like"/>
    <property type="match status" value="1"/>
</dbReference>
<sequence>MQDGHGQHIPNAQPRSHPQQSQRAPNTVTVVGIPSVSIQNNQLVVGDAQTSSTRSYTPIKVLGNGSFGTVWLCDWHGTLPPGTPLSPMQCAASARPQYAGKRLVAVKLMKKRWEGGWDECKRNKELESLRAIPFHPNIIPLYDFFVLPDSKELYFVFESMEGNLYHLIKTRKGRPLAGGLVSSIFHQIALGLDHIHANGYFHRDMKPENVLVTTTGLFDYTSVSPVAPSNAPPEKDVIAIIKLADFGLARETNSAPPYTEYVSTRWYRAPEVLLYTRDYSNPVDMWAFGTIMAELVNLKPLFPGQDERDQMAKICEILGDPSHSYGFDRDGIQIGGGPWVKGNNIASSRGFGFPKIEPKNIYALFNESVPVSLIACIRDLLRYDPSKRLTSRQCLEHLYLQETLPRNDIPFPSALQIPAAQPYAPHIPPTTSYVNGSHSHPSLVSPPHSIPLSHSHSAQNLHHPQQYPNTPITHHIPYPTPAPQPHFTPPPNPILAHNEYRQPPPLNAAWSNSQGDYPMDVVLPHDQSLSSQHVNGNSTETLDSPMAQDPPRLPEPVQDPTNAHKSSGKIALLPSKKKNHGRWAALSMFGGGDKSHHTTLPPVDESSPVTFPPRKRAQSSSTDSRSLRDSSPVRETAQEARDAKKTSSLNKKEAERLHREAEMEKRKLAARSQREMARAVMGKRQQILQKNVGDDIVWAPSPEQRLDVMESKGKSPSSGPVRRDQGSGINGSKSHTIGAAASHFMMPPDSHLSPLEREREWRGPSERISKVRRRDYDDDHSMSSSDVHSISRMSSISFATVDSDPGPSRLRNRPSLYNMSRMTSRSSLRTSFDDFPPSARSSHSFSIESQLAHDFRTQASVGSHLSGSLSPPPLQLLSLSPTMSPSLSPSPQWIQVQHYKEDYLSHAQSPPYISLSPGFHSSHNGPYSPLDLNSQLPPLPPSPYGLPPSSYGYPPSTGHTPKSAKSVINPMFKVPPLPPPPLPPPPPGDRIPSPNILPPFSEMEAAAGGELPPLSPMIFTTPEDA</sequence>
<dbReference type="Gene3D" id="3.30.200.20">
    <property type="entry name" value="Phosphorylase Kinase, domain 1"/>
    <property type="match status" value="1"/>
</dbReference>
<dbReference type="InterPro" id="IPR011009">
    <property type="entry name" value="Kinase-like_dom_sf"/>
</dbReference>
<feature type="compositionally biased region" description="Low complexity" evidence="4">
    <location>
        <begin position="468"/>
        <end position="477"/>
    </location>
</feature>
<dbReference type="PANTHER" id="PTHR24055">
    <property type="entry name" value="MITOGEN-ACTIVATED PROTEIN KINASE"/>
    <property type="match status" value="1"/>
</dbReference>
<evidence type="ECO:0000256" key="1">
    <source>
        <dbReference type="ARBA" id="ARBA00022527"/>
    </source>
</evidence>
<proteinExistence type="predicted"/>
<dbReference type="Pfam" id="PF00069">
    <property type="entry name" value="Pkinase"/>
    <property type="match status" value="1"/>
</dbReference>
<dbReference type="PROSITE" id="PS50011">
    <property type="entry name" value="PROTEIN_KINASE_DOM"/>
    <property type="match status" value="1"/>
</dbReference>
<reference evidence="7" key="1">
    <citation type="submission" date="2014-04" db="EMBL/GenBank/DDBJ databases">
        <title>Evolutionary Origins and Diversification of the Mycorrhizal Mutualists.</title>
        <authorList>
            <consortium name="DOE Joint Genome Institute"/>
            <consortium name="Mycorrhizal Genomics Consortium"/>
            <person name="Kohler A."/>
            <person name="Kuo A."/>
            <person name="Nagy L.G."/>
            <person name="Floudas D."/>
            <person name="Copeland A."/>
            <person name="Barry K.W."/>
            <person name="Cichocki N."/>
            <person name="Veneault-Fourrey C."/>
            <person name="LaButti K."/>
            <person name="Lindquist E.A."/>
            <person name="Lipzen A."/>
            <person name="Lundell T."/>
            <person name="Morin E."/>
            <person name="Murat C."/>
            <person name="Riley R."/>
            <person name="Ohm R."/>
            <person name="Sun H."/>
            <person name="Tunlid A."/>
            <person name="Henrissat B."/>
            <person name="Grigoriev I.V."/>
            <person name="Hibbett D.S."/>
            <person name="Martin F."/>
        </authorList>
    </citation>
    <scope>NUCLEOTIDE SEQUENCE [LARGE SCALE GENOMIC DNA]</scope>
    <source>
        <strain evidence="7">FD-334 SS-4</strain>
    </source>
</reference>
<feature type="region of interest" description="Disordered" evidence="4">
    <location>
        <begin position="924"/>
        <end position="1001"/>
    </location>
</feature>